<dbReference type="Gene3D" id="3.30.70.270">
    <property type="match status" value="1"/>
</dbReference>
<feature type="transmembrane region" description="Helical" evidence="5">
    <location>
        <begin position="6"/>
        <end position="29"/>
    </location>
</feature>
<gene>
    <name evidence="8" type="ORF">ABS648_20565</name>
    <name evidence="7" type="ORF">PSm6_00520</name>
</gene>
<dbReference type="PANTHER" id="PTHR45138:SF9">
    <property type="entry name" value="DIGUANYLATE CYCLASE DGCM-RELATED"/>
    <property type="match status" value="1"/>
</dbReference>
<dbReference type="GO" id="GO:0005886">
    <property type="term" value="C:plasma membrane"/>
    <property type="evidence" value="ECO:0007669"/>
    <property type="project" value="UniProtKB-SubCell"/>
</dbReference>
<accession>A0AAU7XY52</accession>
<dbReference type="GO" id="GO:0052621">
    <property type="term" value="F:diguanylate cyclase activity"/>
    <property type="evidence" value="ECO:0007669"/>
    <property type="project" value="UniProtKB-EC"/>
</dbReference>
<dbReference type="SUPFAM" id="SSF55073">
    <property type="entry name" value="Nucleotide cyclase"/>
    <property type="match status" value="1"/>
</dbReference>
<protein>
    <recommendedName>
        <fullName evidence="3">diguanylate cyclase</fullName>
        <ecNumber evidence="3">2.7.7.65</ecNumber>
    </recommendedName>
</protein>
<keyword evidence="5" id="KW-0812">Transmembrane</keyword>
<evidence type="ECO:0000259" key="6">
    <source>
        <dbReference type="PROSITE" id="PS50887"/>
    </source>
</evidence>
<evidence type="ECO:0000256" key="2">
    <source>
        <dbReference type="ARBA" id="ARBA00004533"/>
    </source>
</evidence>
<evidence type="ECO:0000256" key="5">
    <source>
        <dbReference type="SAM" id="Phobius"/>
    </source>
</evidence>
<dbReference type="EMBL" id="CP158373">
    <property type="protein sequence ID" value="XBY62335.1"/>
    <property type="molecule type" value="Genomic_DNA"/>
</dbReference>
<dbReference type="EMBL" id="AP023081">
    <property type="protein sequence ID" value="BCD83645.1"/>
    <property type="molecule type" value="Genomic_DNA"/>
</dbReference>
<keyword evidence="5" id="KW-1133">Transmembrane helix</keyword>
<feature type="domain" description="GGDEF" evidence="6">
    <location>
        <begin position="264"/>
        <end position="397"/>
    </location>
</feature>
<feature type="transmembrane region" description="Helical" evidence="5">
    <location>
        <begin position="203"/>
        <end position="222"/>
    </location>
</feature>
<dbReference type="InterPro" id="IPR029787">
    <property type="entry name" value="Nucleotide_cyclase"/>
</dbReference>
<reference evidence="8" key="2">
    <citation type="submission" date="2023-08" db="EMBL/GenBank/DDBJ databases">
        <title>Increased levels of nutrients transform a symbiont into a lethal pathobiont.</title>
        <authorList>
            <person name="Lachnit T."/>
            <person name="Ulrich L."/>
            <person name="Willmer F.M."/>
            <person name="Hasenbein T."/>
            <person name="Steiner L.X."/>
            <person name="Wolters M."/>
            <person name="Herbst E.M."/>
            <person name="Deines P."/>
        </authorList>
    </citation>
    <scope>NUCLEOTIDE SEQUENCE</scope>
    <source>
        <strain evidence="8">T3</strain>
    </source>
</reference>
<comment type="subcellular location">
    <subcellularLocation>
        <location evidence="2">Cell inner membrane</location>
    </subcellularLocation>
</comment>
<dbReference type="RefSeq" id="WP_021219946.1">
    <property type="nucleotide sequence ID" value="NZ_AP023081.1"/>
</dbReference>
<dbReference type="EC" id="2.7.7.65" evidence="3"/>
<dbReference type="PROSITE" id="PS50887">
    <property type="entry name" value="GGDEF"/>
    <property type="match status" value="1"/>
</dbReference>
<feature type="transmembrane region" description="Helical" evidence="5">
    <location>
        <begin position="163"/>
        <end position="183"/>
    </location>
</feature>
<reference evidence="7" key="1">
    <citation type="submission" date="2020-05" db="EMBL/GenBank/DDBJ databases">
        <title>Complete genome sequence of Pseudomonas sp. Sm006.</title>
        <authorList>
            <person name="Takeuchi K."/>
            <person name="Someya N."/>
        </authorList>
    </citation>
    <scope>NUCLEOTIDE SEQUENCE</scope>
    <source>
        <strain evidence="7">Sm006</strain>
    </source>
</reference>
<keyword evidence="9" id="KW-1185">Reference proteome</keyword>
<feature type="transmembrane region" description="Helical" evidence="5">
    <location>
        <begin position="108"/>
        <end position="127"/>
    </location>
</feature>
<dbReference type="Pfam" id="PF00990">
    <property type="entry name" value="GGDEF"/>
    <property type="match status" value="1"/>
</dbReference>
<dbReference type="AlphaFoldDB" id="A0AAU7XY52"/>
<sequence>MLLNDPVTLLLIITPFGLMTMLLLCLSYVGLGKGNSSLHWWIAGDLLLAAYRLVALMQPGIAAGALSWLGLFPPAVAFVAGTALLLMAIGSHTLALYHLMERSDSRGWHLKIGFGPALLYGVVAVIALHGSYLIPWFSLAISLTIALQLNITLQLRKRYRGAWGLLAGQSALILFHGWTLIVLTLHPIPPLPFDRPDLPSINALFMDFMVSFLFTLSYALMLQEQLRQHVQQLSITDTLTGALNRRGAAPILNREWAQAAEQRSPMAVAMIDLDHFKAINDQYGHAAGDAALQAFSDTVNRLKRQSDIFVRWGGEEFLLLFPHTDIQQAQNFMARLRDTLRRAPVSPTLPLHIGFSAGLADSGTIGSAPQFEVLLKAVDKALYRAKRQRDRVERVETVDL</sequence>
<comment type="cofactor">
    <cofactor evidence="1">
        <name>Mg(2+)</name>
        <dbReference type="ChEBI" id="CHEBI:18420"/>
    </cofactor>
</comment>
<feature type="transmembrane region" description="Helical" evidence="5">
    <location>
        <begin position="133"/>
        <end position="151"/>
    </location>
</feature>
<feature type="transmembrane region" description="Helical" evidence="5">
    <location>
        <begin position="50"/>
        <end position="69"/>
    </location>
</feature>
<dbReference type="InterPro" id="IPR000160">
    <property type="entry name" value="GGDEF_dom"/>
</dbReference>
<name>A0AAU7XY52_9PSED</name>
<dbReference type="FunFam" id="3.30.70.270:FF:000001">
    <property type="entry name" value="Diguanylate cyclase domain protein"/>
    <property type="match status" value="1"/>
</dbReference>
<evidence type="ECO:0000313" key="9">
    <source>
        <dbReference type="Proteomes" id="UP001064896"/>
    </source>
</evidence>
<evidence type="ECO:0000256" key="4">
    <source>
        <dbReference type="ARBA" id="ARBA00034247"/>
    </source>
</evidence>
<dbReference type="SMART" id="SM00267">
    <property type="entry name" value="GGDEF"/>
    <property type="match status" value="1"/>
</dbReference>
<dbReference type="InterPro" id="IPR050469">
    <property type="entry name" value="Diguanylate_Cyclase"/>
</dbReference>
<comment type="catalytic activity">
    <reaction evidence="4">
        <text>2 GTP = 3',3'-c-di-GMP + 2 diphosphate</text>
        <dbReference type="Rhea" id="RHEA:24898"/>
        <dbReference type="ChEBI" id="CHEBI:33019"/>
        <dbReference type="ChEBI" id="CHEBI:37565"/>
        <dbReference type="ChEBI" id="CHEBI:58805"/>
        <dbReference type="EC" id="2.7.7.65"/>
    </reaction>
</comment>
<feature type="transmembrane region" description="Helical" evidence="5">
    <location>
        <begin position="75"/>
        <end position="96"/>
    </location>
</feature>
<dbReference type="Proteomes" id="UP001064896">
    <property type="component" value="Chromosome"/>
</dbReference>
<evidence type="ECO:0000256" key="3">
    <source>
        <dbReference type="ARBA" id="ARBA00012528"/>
    </source>
</evidence>
<keyword evidence="8" id="KW-0548">Nucleotidyltransferase</keyword>
<dbReference type="CDD" id="cd01949">
    <property type="entry name" value="GGDEF"/>
    <property type="match status" value="1"/>
</dbReference>
<dbReference type="PANTHER" id="PTHR45138">
    <property type="entry name" value="REGULATORY COMPONENTS OF SENSORY TRANSDUCTION SYSTEM"/>
    <property type="match status" value="1"/>
</dbReference>
<proteinExistence type="predicted"/>
<evidence type="ECO:0000313" key="7">
    <source>
        <dbReference type="EMBL" id="BCD83645.1"/>
    </source>
</evidence>
<dbReference type="NCBIfam" id="TIGR00254">
    <property type="entry name" value="GGDEF"/>
    <property type="match status" value="1"/>
</dbReference>
<evidence type="ECO:0000256" key="1">
    <source>
        <dbReference type="ARBA" id="ARBA00001946"/>
    </source>
</evidence>
<evidence type="ECO:0000313" key="8">
    <source>
        <dbReference type="EMBL" id="XBY62335.1"/>
    </source>
</evidence>
<keyword evidence="8" id="KW-0808">Transferase</keyword>
<organism evidence="8">
    <name type="scientific">Pseudomonas solani</name>
    <dbReference type="NCBI Taxonomy" id="2731552"/>
    <lineage>
        <taxon>Bacteria</taxon>
        <taxon>Pseudomonadati</taxon>
        <taxon>Pseudomonadota</taxon>
        <taxon>Gammaproteobacteria</taxon>
        <taxon>Pseudomonadales</taxon>
        <taxon>Pseudomonadaceae</taxon>
        <taxon>Pseudomonas</taxon>
    </lineage>
</organism>
<dbReference type="InterPro" id="IPR043128">
    <property type="entry name" value="Rev_trsase/Diguanyl_cyclase"/>
</dbReference>
<keyword evidence="5" id="KW-0472">Membrane</keyword>